<dbReference type="PANTHER" id="PTHR16222">
    <property type="entry name" value="ADP-RIBOSYLGLYCOHYDROLASE"/>
    <property type="match status" value="1"/>
</dbReference>
<dbReference type="InterPro" id="IPR005502">
    <property type="entry name" value="Ribosyl_crysJ1"/>
</dbReference>
<evidence type="ECO:0000313" key="1">
    <source>
        <dbReference type="EMBL" id="GAA5161754.1"/>
    </source>
</evidence>
<sequence>MNSAGNPTALSRLDRYRGCLLGLACGDAVGTTVEFSARGSFTPLTDMVGGGPFELQAGEWTDDTSMALCLAASLIYRNGFDPVDQMNRYCNWTRVGYMSSNGRCFDIGVTISRALDRYLQTGDPFAGDIDPDTAGNGGLMRLAPIPMFYANDLQLTFLYAGESTRTTHAAREAIECSRLFALQLRLALLGASREEILSAPCPEPLSPAVQAIADGAYRSKSRDEIRGSGYCVASLEAALWCFWQASSFEEAVLLATNLGDDADTTAAICGQLAGACFGVQGIPEAWLQKLVMRTEIEDMAVQLLALAEQQ</sequence>
<gene>
    <name evidence="1" type="ORF">GCM10025770_11490</name>
</gene>
<dbReference type="InterPro" id="IPR036705">
    <property type="entry name" value="Ribosyl_crysJ1_sf"/>
</dbReference>
<dbReference type="Gene3D" id="1.10.4080.10">
    <property type="entry name" value="ADP-ribosylation/Crystallin J1"/>
    <property type="match status" value="1"/>
</dbReference>
<comment type="caution">
    <text evidence="1">The sequence shown here is derived from an EMBL/GenBank/DDBJ whole genome shotgun (WGS) entry which is preliminary data.</text>
</comment>
<dbReference type="EMBL" id="BAABLD010000005">
    <property type="protein sequence ID" value="GAA5161754.1"/>
    <property type="molecule type" value="Genomic_DNA"/>
</dbReference>
<dbReference type="InterPro" id="IPR050792">
    <property type="entry name" value="ADP-ribosylglycohydrolase"/>
</dbReference>
<dbReference type="RefSeq" id="WP_345531923.1">
    <property type="nucleotide sequence ID" value="NZ_BAABLD010000005.1"/>
</dbReference>
<keyword evidence="2" id="KW-1185">Reference proteome</keyword>
<dbReference type="Pfam" id="PF03747">
    <property type="entry name" value="ADP_ribosyl_GH"/>
    <property type="match status" value="1"/>
</dbReference>
<accession>A0ABP9QGW8</accession>
<reference evidence="2" key="1">
    <citation type="journal article" date="2019" name="Int. J. Syst. Evol. Microbiol.">
        <title>The Global Catalogue of Microorganisms (GCM) 10K type strain sequencing project: providing services to taxonomists for standard genome sequencing and annotation.</title>
        <authorList>
            <consortium name="The Broad Institute Genomics Platform"/>
            <consortium name="The Broad Institute Genome Sequencing Center for Infectious Disease"/>
            <person name="Wu L."/>
            <person name="Ma J."/>
        </authorList>
    </citation>
    <scope>NUCLEOTIDE SEQUENCE [LARGE SCALE GENOMIC DNA]</scope>
    <source>
        <strain evidence="2">JCM 18715</strain>
    </source>
</reference>
<protein>
    <submittedName>
        <fullName evidence="1">ADP-ribosylglycohydrolase family protein</fullName>
    </submittedName>
</protein>
<organism evidence="1 2">
    <name type="scientific">Viridibacterium curvum</name>
    <dbReference type="NCBI Taxonomy" id="1101404"/>
    <lineage>
        <taxon>Bacteria</taxon>
        <taxon>Pseudomonadati</taxon>
        <taxon>Pseudomonadota</taxon>
        <taxon>Betaproteobacteria</taxon>
        <taxon>Rhodocyclales</taxon>
        <taxon>Rhodocyclaceae</taxon>
        <taxon>Viridibacterium</taxon>
    </lineage>
</organism>
<evidence type="ECO:0000313" key="2">
    <source>
        <dbReference type="Proteomes" id="UP001500547"/>
    </source>
</evidence>
<dbReference type="Proteomes" id="UP001500547">
    <property type="component" value="Unassembled WGS sequence"/>
</dbReference>
<dbReference type="PANTHER" id="PTHR16222:SF12">
    <property type="entry name" value="ADP-RIBOSYLGLYCOHYDROLASE-RELATED"/>
    <property type="match status" value="1"/>
</dbReference>
<proteinExistence type="predicted"/>
<name>A0ABP9QGW8_9RHOO</name>
<dbReference type="SUPFAM" id="SSF101478">
    <property type="entry name" value="ADP-ribosylglycohydrolase"/>
    <property type="match status" value="1"/>
</dbReference>